<dbReference type="PROSITE" id="PS00108">
    <property type="entry name" value="PROTEIN_KINASE_ST"/>
    <property type="match status" value="1"/>
</dbReference>
<gene>
    <name evidence="17" type="ORF">N0F65_007898</name>
</gene>
<keyword evidence="5" id="KW-0479">Metal-binding</keyword>
<dbReference type="Proteomes" id="UP001146120">
    <property type="component" value="Unassembled WGS sequence"/>
</dbReference>
<dbReference type="EMBL" id="DAKRPA010000067">
    <property type="protein sequence ID" value="DBA00254.1"/>
    <property type="molecule type" value="Genomic_DNA"/>
</dbReference>
<dbReference type="Gene3D" id="1.10.510.10">
    <property type="entry name" value="Transferase(Phosphotransferase) domain 1"/>
    <property type="match status" value="1"/>
</dbReference>
<dbReference type="PROSITE" id="PS00107">
    <property type="entry name" value="PROTEIN_KINASE_ATP"/>
    <property type="match status" value="1"/>
</dbReference>
<keyword evidence="3 15" id="KW-0723">Serine/threonine-protein kinase</keyword>
<evidence type="ECO:0000256" key="14">
    <source>
        <dbReference type="PROSITE-ProRule" id="PRU10141"/>
    </source>
</evidence>
<proteinExistence type="inferred from homology"/>
<keyword evidence="10 14" id="KW-0067">ATP-binding</keyword>
<dbReference type="InterPro" id="IPR017441">
    <property type="entry name" value="Protein_kinase_ATP_BS"/>
</dbReference>
<dbReference type="CDD" id="cd05117">
    <property type="entry name" value="STKc_CAMK"/>
    <property type="match status" value="1"/>
</dbReference>
<dbReference type="FunFam" id="1.10.510.10:FF:000571">
    <property type="entry name" value="Maternal embryonic leucine zipper kinase"/>
    <property type="match status" value="1"/>
</dbReference>
<dbReference type="GO" id="GO:0046872">
    <property type="term" value="F:metal ion binding"/>
    <property type="evidence" value="ECO:0007669"/>
    <property type="project" value="UniProtKB-KW"/>
</dbReference>
<protein>
    <recommendedName>
        <fullName evidence="2">non-specific serine/threonine protein kinase</fullName>
        <ecNumber evidence="2">2.7.11.1</ecNumber>
    </recommendedName>
</protein>
<evidence type="ECO:0000256" key="13">
    <source>
        <dbReference type="ARBA" id="ARBA00048679"/>
    </source>
</evidence>
<dbReference type="SUPFAM" id="SSF56112">
    <property type="entry name" value="Protein kinase-like (PK-like)"/>
    <property type="match status" value="1"/>
</dbReference>
<dbReference type="InterPro" id="IPR008271">
    <property type="entry name" value="Ser/Thr_kinase_AS"/>
</dbReference>
<comment type="similarity">
    <text evidence="11">Belongs to the protein kinase superfamily. Ser/Thr protein kinase family. CDPK subfamily.</text>
</comment>
<comment type="cofactor">
    <cofactor evidence="1">
        <name>Mg(2+)</name>
        <dbReference type="ChEBI" id="CHEBI:18420"/>
    </cofactor>
</comment>
<keyword evidence="8" id="KW-0418">Kinase</keyword>
<evidence type="ECO:0000256" key="8">
    <source>
        <dbReference type="ARBA" id="ARBA00022777"/>
    </source>
</evidence>
<feature type="domain" description="Protein kinase" evidence="16">
    <location>
        <begin position="94"/>
        <end position="350"/>
    </location>
</feature>
<organism evidence="17 18">
    <name type="scientific">Lagenidium giganteum</name>
    <dbReference type="NCBI Taxonomy" id="4803"/>
    <lineage>
        <taxon>Eukaryota</taxon>
        <taxon>Sar</taxon>
        <taxon>Stramenopiles</taxon>
        <taxon>Oomycota</taxon>
        <taxon>Peronosporomycetes</taxon>
        <taxon>Pythiales</taxon>
        <taxon>Pythiaceae</taxon>
    </lineage>
</organism>
<sequence>MHDCHHEDELVFILDQILGEVTEGAFSSSIKKLVAAAGEVKLESSPEVWSEPVKRTYGMIMKALYAQTASSAVESRQISDGGENAPESSFHRHYKLGRKLGSGAYSVVHIATNRKTCKQVAVKCIAKSSLSSSDVIALKQEVKIMSDLDHPNLVPLLDYFEEERYYYIVTPLCTGGELFDTLVNRKTYTEEDARELMRKLASAIAYVHSKGIVHRDLKPENILLKSSAPGAEVIVADFGFARPMKGARPGTACGTPGYIAPEIVKGQPYGSEVDCWSLGVILFILLCGYPPFPGENHAAILDKVVNADYSLDSPSWDQVSKEAKSLVTQLLNVDREQRLSALGILNHPWMNPHRLNMRDSCEEIGRIARVNSDLLPVLNQMRKHSLTHDQPKIRPSDMEVDTSELQKLSIDGDMAMLDEELANFDDFEL</sequence>
<comment type="caution">
    <text evidence="17">The sequence shown here is derived from an EMBL/GenBank/DDBJ whole genome shotgun (WGS) entry which is preliminary data.</text>
</comment>
<feature type="binding site" evidence="14">
    <location>
        <position position="127"/>
    </location>
    <ligand>
        <name>ATP</name>
        <dbReference type="ChEBI" id="CHEBI:30616"/>
    </ligand>
</feature>
<dbReference type="PANTHER" id="PTHR24347">
    <property type="entry name" value="SERINE/THREONINE-PROTEIN KINASE"/>
    <property type="match status" value="1"/>
</dbReference>
<dbReference type="Pfam" id="PF00069">
    <property type="entry name" value="Pkinase"/>
    <property type="match status" value="1"/>
</dbReference>
<evidence type="ECO:0000256" key="4">
    <source>
        <dbReference type="ARBA" id="ARBA00022679"/>
    </source>
</evidence>
<dbReference type="EC" id="2.7.11.1" evidence="2"/>
<comment type="catalytic activity">
    <reaction evidence="12">
        <text>L-threonyl-[protein] + ATP = O-phospho-L-threonyl-[protein] + ADP + H(+)</text>
        <dbReference type="Rhea" id="RHEA:46608"/>
        <dbReference type="Rhea" id="RHEA-COMP:11060"/>
        <dbReference type="Rhea" id="RHEA-COMP:11605"/>
        <dbReference type="ChEBI" id="CHEBI:15378"/>
        <dbReference type="ChEBI" id="CHEBI:30013"/>
        <dbReference type="ChEBI" id="CHEBI:30616"/>
        <dbReference type="ChEBI" id="CHEBI:61977"/>
        <dbReference type="ChEBI" id="CHEBI:456216"/>
        <dbReference type="EC" id="2.7.11.1"/>
    </reaction>
</comment>
<keyword evidence="6" id="KW-0677">Repeat</keyword>
<dbReference type="PROSITE" id="PS50011">
    <property type="entry name" value="PROTEIN_KINASE_DOM"/>
    <property type="match status" value="1"/>
</dbReference>
<evidence type="ECO:0000256" key="12">
    <source>
        <dbReference type="ARBA" id="ARBA00047899"/>
    </source>
</evidence>
<evidence type="ECO:0000256" key="3">
    <source>
        <dbReference type="ARBA" id="ARBA00022527"/>
    </source>
</evidence>
<evidence type="ECO:0000256" key="6">
    <source>
        <dbReference type="ARBA" id="ARBA00022737"/>
    </source>
</evidence>
<evidence type="ECO:0000256" key="10">
    <source>
        <dbReference type="ARBA" id="ARBA00022840"/>
    </source>
</evidence>
<dbReference type="InterPro" id="IPR011009">
    <property type="entry name" value="Kinase-like_dom_sf"/>
</dbReference>
<evidence type="ECO:0000256" key="5">
    <source>
        <dbReference type="ARBA" id="ARBA00022723"/>
    </source>
</evidence>
<evidence type="ECO:0000256" key="1">
    <source>
        <dbReference type="ARBA" id="ARBA00001946"/>
    </source>
</evidence>
<evidence type="ECO:0000256" key="2">
    <source>
        <dbReference type="ARBA" id="ARBA00012513"/>
    </source>
</evidence>
<keyword evidence="4" id="KW-0808">Transferase</keyword>
<name>A0AAV2Z4E1_9STRA</name>
<evidence type="ECO:0000256" key="11">
    <source>
        <dbReference type="ARBA" id="ARBA00024334"/>
    </source>
</evidence>
<evidence type="ECO:0000256" key="9">
    <source>
        <dbReference type="ARBA" id="ARBA00022837"/>
    </source>
</evidence>
<evidence type="ECO:0000256" key="15">
    <source>
        <dbReference type="RuleBase" id="RU000304"/>
    </source>
</evidence>
<dbReference type="FunFam" id="3.30.200.20:FF:000315">
    <property type="entry name" value="Calcium-dependent protein kinase 3"/>
    <property type="match status" value="1"/>
</dbReference>
<dbReference type="GO" id="GO:0004674">
    <property type="term" value="F:protein serine/threonine kinase activity"/>
    <property type="evidence" value="ECO:0007669"/>
    <property type="project" value="UniProtKB-KW"/>
</dbReference>
<keyword evidence="7 14" id="KW-0547">Nucleotide-binding</keyword>
<reference evidence="17" key="2">
    <citation type="journal article" date="2023" name="Microbiol Resour">
        <title>Decontamination and Annotation of the Draft Genome Sequence of the Oomycete Lagenidium giganteum ARSEF 373.</title>
        <authorList>
            <person name="Morgan W.R."/>
            <person name="Tartar A."/>
        </authorList>
    </citation>
    <scope>NUCLEOTIDE SEQUENCE</scope>
    <source>
        <strain evidence="17">ARSEF 373</strain>
    </source>
</reference>
<keyword evidence="9" id="KW-0106">Calcium</keyword>
<dbReference type="GO" id="GO:0005524">
    <property type="term" value="F:ATP binding"/>
    <property type="evidence" value="ECO:0007669"/>
    <property type="project" value="UniProtKB-UniRule"/>
</dbReference>
<accession>A0AAV2Z4E1</accession>
<keyword evidence="18" id="KW-1185">Reference proteome</keyword>
<dbReference type="AlphaFoldDB" id="A0AAV2Z4E1"/>
<dbReference type="SMART" id="SM00220">
    <property type="entry name" value="S_TKc"/>
    <property type="match status" value="1"/>
</dbReference>
<evidence type="ECO:0000313" key="17">
    <source>
        <dbReference type="EMBL" id="DBA00254.1"/>
    </source>
</evidence>
<evidence type="ECO:0000313" key="18">
    <source>
        <dbReference type="Proteomes" id="UP001146120"/>
    </source>
</evidence>
<reference evidence="17" key="1">
    <citation type="submission" date="2022-11" db="EMBL/GenBank/DDBJ databases">
        <authorList>
            <person name="Morgan W.R."/>
            <person name="Tartar A."/>
        </authorList>
    </citation>
    <scope>NUCLEOTIDE SEQUENCE</scope>
    <source>
        <strain evidence="17">ARSEF 373</strain>
    </source>
</reference>
<evidence type="ECO:0000259" key="16">
    <source>
        <dbReference type="PROSITE" id="PS50011"/>
    </source>
</evidence>
<dbReference type="InterPro" id="IPR000719">
    <property type="entry name" value="Prot_kinase_dom"/>
</dbReference>
<evidence type="ECO:0000256" key="7">
    <source>
        <dbReference type="ARBA" id="ARBA00022741"/>
    </source>
</evidence>
<comment type="catalytic activity">
    <reaction evidence="13">
        <text>L-seryl-[protein] + ATP = O-phospho-L-seryl-[protein] + ADP + H(+)</text>
        <dbReference type="Rhea" id="RHEA:17989"/>
        <dbReference type="Rhea" id="RHEA-COMP:9863"/>
        <dbReference type="Rhea" id="RHEA-COMP:11604"/>
        <dbReference type="ChEBI" id="CHEBI:15378"/>
        <dbReference type="ChEBI" id="CHEBI:29999"/>
        <dbReference type="ChEBI" id="CHEBI:30616"/>
        <dbReference type="ChEBI" id="CHEBI:83421"/>
        <dbReference type="ChEBI" id="CHEBI:456216"/>
        <dbReference type="EC" id="2.7.11.1"/>
    </reaction>
</comment>